<keyword evidence="3" id="KW-0804">Transcription</keyword>
<reference evidence="5 6" key="1">
    <citation type="submission" date="2019-08" db="EMBL/GenBank/DDBJ databases">
        <title>In-depth cultivation of the pig gut microbiome towards novel bacterial diversity and tailored functional studies.</title>
        <authorList>
            <person name="Wylensek D."/>
            <person name="Hitch T.C.A."/>
            <person name="Clavel T."/>
        </authorList>
    </citation>
    <scope>NUCLEOTIDE SEQUENCE [LARGE SCALE GENOMIC DNA]</scope>
    <source>
        <strain evidence="5 6">WCA-389-WT-5B</strain>
    </source>
</reference>
<protein>
    <submittedName>
        <fullName evidence="5">GntR family transcriptional regulator</fullName>
    </submittedName>
</protein>
<keyword evidence="1" id="KW-0805">Transcription regulation</keyword>
<dbReference type="SMART" id="SM00895">
    <property type="entry name" value="FCD"/>
    <property type="match status" value="1"/>
</dbReference>
<evidence type="ECO:0000259" key="4">
    <source>
        <dbReference type="PROSITE" id="PS50949"/>
    </source>
</evidence>
<accession>A0A6N7VK67</accession>
<dbReference type="SUPFAM" id="SSF48008">
    <property type="entry name" value="GntR ligand-binding domain-like"/>
    <property type="match status" value="1"/>
</dbReference>
<evidence type="ECO:0000256" key="3">
    <source>
        <dbReference type="ARBA" id="ARBA00023163"/>
    </source>
</evidence>
<dbReference type="InterPro" id="IPR036388">
    <property type="entry name" value="WH-like_DNA-bd_sf"/>
</dbReference>
<dbReference type="EMBL" id="VULN01000006">
    <property type="protein sequence ID" value="MSS81977.1"/>
    <property type="molecule type" value="Genomic_DNA"/>
</dbReference>
<proteinExistence type="predicted"/>
<evidence type="ECO:0000256" key="1">
    <source>
        <dbReference type="ARBA" id="ARBA00023015"/>
    </source>
</evidence>
<dbReference type="Gene3D" id="1.10.10.10">
    <property type="entry name" value="Winged helix-like DNA-binding domain superfamily/Winged helix DNA-binding domain"/>
    <property type="match status" value="1"/>
</dbReference>
<keyword evidence="2" id="KW-0238">DNA-binding</keyword>
<dbReference type="Gene3D" id="1.20.120.530">
    <property type="entry name" value="GntR ligand-binding domain-like"/>
    <property type="match status" value="1"/>
</dbReference>
<dbReference type="OrthoDB" id="389878at2"/>
<dbReference type="InterPro" id="IPR036390">
    <property type="entry name" value="WH_DNA-bd_sf"/>
</dbReference>
<dbReference type="PANTHER" id="PTHR43537:SF24">
    <property type="entry name" value="GLUCONATE OPERON TRANSCRIPTIONAL REPRESSOR"/>
    <property type="match status" value="1"/>
</dbReference>
<comment type="caution">
    <text evidence="5">The sequence shown here is derived from an EMBL/GenBank/DDBJ whole genome shotgun (WGS) entry which is preliminary data.</text>
</comment>
<dbReference type="RefSeq" id="WP_154487963.1">
    <property type="nucleotide sequence ID" value="NZ_VULN01000006.1"/>
</dbReference>
<dbReference type="AlphaFoldDB" id="A0A6N7VK67"/>
<dbReference type="InterPro" id="IPR011711">
    <property type="entry name" value="GntR_C"/>
</dbReference>
<evidence type="ECO:0000313" key="5">
    <source>
        <dbReference type="EMBL" id="MSS81977.1"/>
    </source>
</evidence>
<feature type="domain" description="HTH gntR-type" evidence="4">
    <location>
        <begin position="11"/>
        <end position="78"/>
    </location>
</feature>
<gene>
    <name evidence="5" type="ORF">FX155_05130</name>
</gene>
<dbReference type="InterPro" id="IPR000524">
    <property type="entry name" value="Tscrpt_reg_HTH_GntR"/>
</dbReference>
<dbReference type="InterPro" id="IPR008920">
    <property type="entry name" value="TF_FadR/GntR_C"/>
</dbReference>
<dbReference type="GO" id="GO:0003700">
    <property type="term" value="F:DNA-binding transcription factor activity"/>
    <property type="evidence" value="ECO:0007669"/>
    <property type="project" value="InterPro"/>
</dbReference>
<dbReference type="Proteomes" id="UP000441455">
    <property type="component" value="Unassembled WGS sequence"/>
</dbReference>
<organism evidence="5 6">
    <name type="scientific">Acidaminococcus fermentans</name>
    <dbReference type="NCBI Taxonomy" id="905"/>
    <lineage>
        <taxon>Bacteria</taxon>
        <taxon>Bacillati</taxon>
        <taxon>Bacillota</taxon>
        <taxon>Negativicutes</taxon>
        <taxon>Acidaminococcales</taxon>
        <taxon>Acidaminococcaceae</taxon>
        <taxon>Acidaminococcus</taxon>
    </lineage>
</organism>
<dbReference type="GO" id="GO:0003677">
    <property type="term" value="F:DNA binding"/>
    <property type="evidence" value="ECO:0007669"/>
    <property type="project" value="UniProtKB-KW"/>
</dbReference>
<sequence length="222" mass="25815">MEQKKGTAGKLSYKDIAYDRIKDAILFNRFRIGAIYSQESLCRELGISKTPLREALLELQTDGYVTFCRGRGVLIQPVSFEKAHDILEARMTMEPICAQLAAQRANEEDRQAMDSLLTSLQEGLPSEDGQRLYRIDHSFHRAVIQSAHNEIFFRFLDVVLDHYLRFEVKSVYNNSIDARKVYAEHRKVYEAIAEKDEKKAYKAMETHLKNSFARTLPEYWKK</sequence>
<dbReference type="SUPFAM" id="SSF46785">
    <property type="entry name" value="Winged helix' DNA-binding domain"/>
    <property type="match status" value="1"/>
</dbReference>
<evidence type="ECO:0000256" key="2">
    <source>
        <dbReference type="ARBA" id="ARBA00023125"/>
    </source>
</evidence>
<name>A0A6N7VK67_ACIFE</name>
<dbReference type="SMART" id="SM00345">
    <property type="entry name" value="HTH_GNTR"/>
    <property type="match status" value="1"/>
</dbReference>
<dbReference type="PANTHER" id="PTHR43537">
    <property type="entry name" value="TRANSCRIPTIONAL REGULATOR, GNTR FAMILY"/>
    <property type="match status" value="1"/>
</dbReference>
<evidence type="ECO:0000313" key="6">
    <source>
        <dbReference type="Proteomes" id="UP000441455"/>
    </source>
</evidence>
<dbReference type="Pfam" id="PF00392">
    <property type="entry name" value="GntR"/>
    <property type="match status" value="1"/>
</dbReference>
<dbReference type="Pfam" id="PF07729">
    <property type="entry name" value="FCD"/>
    <property type="match status" value="1"/>
</dbReference>
<dbReference type="PROSITE" id="PS50949">
    <property type="entry name" value="HTH_GNTR"/>
    <property type="match status" value="1"/>
</dbReference>